<evidence type="ECO:0000256" key="6">
    <source>
        <dbReference type="ARBA" id="ARBA00023315"/>
    </source>
</evidence>
<dbReference type="PANTHER" id="PTHR43584">
    <property type="entry name" value="NUCLEOTIDYL TRANSFERASE"/>
    <property type="match status" value="1"/>
</dbReference>
<dbReference type="SUPFAM" id="SSF53448">
    <property type="entry name" value="Nucleotide-diphospho-sugar transferases"/>
    <property type="match status" value="1"/>
</dbReference>
<dbReference type="PANTHER" id="PTHR43584:SF8">
    <property type="entry name" value="N-ACETYLMURAMATE ALPHA-1-PHOSPHATE URIDYLYLTRANSFERASE"/>
    <property type="match status" value="1"/>
</dbReference>
<evidence type="ECO:0000256" key="2">
    <source>
        <dbReference type="ARBA" id="ARBA00005208"/>
    </source>
</evidence>
<evidence type="ECO:0000313" key="11">
    <source>
        <dbReference type="EMBL" id="PIU73361.1"/>
    </source>
</evidence>
<reference evidence="12" key="1">
    <citation type="submission" date="2017-09" db="EMBL/GenBank/DDBJ databases">
        <title>Depth-based differentiation of microbial function through sediment-hosted aquifers and enrichment of novel symbionts in the deep terrestrial subsurface.</title>
        <authorList>
            <person name="Probst A.J."/>
            <person name="Ladd B."/>
            <person name="Jarett J.K."/>
            <person name="Geller-Mcgrath D.E."/>
            <person name="Sieber C.M.K."/>
            <person name="Emerson J.B."/>
            <person name="Anantharaman K."/>
            <person name="Thomas B.C."/>
            <person name="Malmstrom R."/>
            <person name="Stieglmeier M."/>
            <person name="Klingl A."/>
            <person name="Woyke T."/>
            <person name="Ryan C.M."/>
            <person name="Banfield J.F."/>
        </authorList>
    </citation>
    <scope>NUCLEOTIDE SEQUENCE [LARGE SCALE GENOMIC DNA]</scope>
</reference>
<sequence>MTISNPHPITLPKQAVILAAGESSRFQPFNLRHCHKSTFTLLGKSIISWTIESLIRAGISKIEIIKSPNDISFNNLISLYQKRAKITLHTQQKPLGMGNAIISALNSLNNNFILLNVQQLNIDKHLKHFLDNDPTIVPNSITLFCQKTDEPQKYGMLGLDGNRVTKIVEKPTNVKGLSDKRILGIYFLTKPFVKFMKTTPTTEYQFELSLDQYLQKEKIFAVDTPELGLSLKYVWDLFPIASYLLNQNAQNKQIISPKAKIHPTAIITGPVIIEEEAEIYEYSLIQGPCYLGKKTVIGSFCKVRKNSILEESAQIESHGEIKQSLIGCNSHIHSGFIGDSIIGENCRIGANFITANRRHDRTNIKFMIKDKLVDTNSNFMGALIGDNVKIGIHCGTNPGVIIPSDSQIPPGTILSH</sequence>
<feature type="domain" description="Nucleotidyl transferase" evidence="9">
    <location>
        <begin position="15"/>
        <end position="204"/>
    </location>
</feature>
<evidence type="ECO:0000256" key="1">
    <source>
        <dbReference type="ARBA" id="ARBA00005166"/>
    </source>
</evidence>
<dbReference type="AlphaFoldDB" id="A0A2M7ARX1"/>
<evidence type="ECO:0000256" key="3">
    <source>
        <dbReference type="ARBA" id="ARBA00022679"/>
    </source>
</evidence>
<dbReference type="InterPro" id="IPR050065">
    <property type="entry name" value="GlmU-like"/>
</dbReference>
<dbReference type="InterPro" id="IPR029044">
    <property type="entry name" value="Nucleotide-diphossugar_trans"/>
</dbReference>
<keyword evidence="3" id="KW-0808">Transferase</keyword>
<evidence type="ECO:0000259" key="10">
    <source>
        <dbReference type="Pfam" id="PF25087"/>
    </source>
</evidence>
<keyword evidence="4" id="KW-0548">Nucleotidyltransferase</keyword>
<dbReference type="GO" id="GO:0003977">
    <property type="term" value="F:UDP-N-acetylglucosamine diphosphorylase activity"/>
    <property type="evidence" value="ECO:0007669"/>
    <property type="project" value="UniProtKB-EC"/>
</dbReference>
<evidence type="ECO:0000256" key="8">
    <source>
        <dbReference type="ARBA" id="ARBA00048493"/>
    </source>
</evidence>
<evidence type="ECO:0000256" key="4">
    <source>
        <dbReference type="ARBA" id="ARBA00022695"/>
    </source>
</evidence>
<dbReference type="Pfam" id="PF00483">
    <property type="entry name" value="NTP_transferase"/>
    <property type="match status" value="1"/>
</dbReference>
<accession>A0A2M7ARX1</accession>
<feature type="domain" description="Mannose-1-phosphate guanyltransferase C-terminal" evidence="10">
    <location>
        <begin position="267"/>
        <end position="353"/>
    </location>
</feature>
<evidence type="ECO:0000259" key="9">
    <source>
        <dbReference type="Pfam" id="PF00483"/>
    </source>
</evidence>
<protein>
    <submittedName>
        <fullName evidence="11">Uncharacterized protein</fullName>
    </submittedName>
</protein>
<evidence type="ECO:0000256" key="7">
    <source>
        <dbReference type="ARBA" id="ARBA00048247"/>
    </source>
</evidence>
<dbReference type="SUPFAM" id="SSF51161">
    <property type="entry name" value="Trimeric LpxA-like enzymes"/>
    <property type="match status" value="1"/>
</dbReference>
<dbReference type="Pfam" id="PF25087">
    <property type="entry name" value="GMPPB_C"/>
    <property type="match status" value="1"/>
</dbReference>
<evidence type="ECO:0000256" key="5">
    <source>
        <dbReference type="ARBA" id="ARBA00023268"/>
    </source>
</evidence>
<dbReference type="InterPro" id="IPR011004">
    <property type="entry name" value="Trimer_LpxA-like_sf"/>
</dbReference>
<name>A0A2M7ARX1_9BACT</name>
<comment type="catalytic activity">
    <reaction evidence="7">
        <text>alpha-D-glucosamine 1-phosphate + acetyl-CoA = N-acetyl-alpha-D-glucosamine 1-phosphate + CoA + H(+)</text>
        <dbReference type="Rhea" id="RHEA:13725"/>
        <dbReference type="ChEBI" id="CHEBI:15378"/>
        <dbReference type="ChEBI" id="CHEBI:57287"/>
        <dbReference type="ChEBI" id="CHEBI:57288"/>
        <dbReference type="ChEBI" id="CHEBI:57776"/>
        <dbReference type="ChEBI" id="CHEBI:58516"/>
        <dbReference type="EC" id="2.3.1.157"/>
    </reaction>
</comment>
<comment type="catalytic activity">
    <reaction evidence="8">
        <text>N-acetyl-alpha-D-glucosamine 1-phosphate + UTP + H(+) = UDP-N-acetyl-alpha-D-glucosamine + diphosphate</text>
        <dbReference type="Rhea" id="RHEA:13509"/>
        <dbReference type="ChEBI" id="CHEBI:15378"/>
        <dbReference type="ChEBI" id="CHEBI:33019"/>
        <dbReference type="ChEBI" id="CHEBI:46398"/>
        <dbReference type="ChEBI" id="CHEBI:57705"/>
        <dbReference type="ChEBI" id="CHEBI:57776"/>
        <dbReference type="EC" id="2.7.7.23"/>
    </reaction>
</comment>
<proteinExistence type="predicted"/>
<dbReference type="Gene3D" id="2.160.10.10">
    <property type="entry name" value="Hexapeptide repeat proteins"/>
    <property type="match status" value="1"/>
</dbReference>
<dbReference type="InterPro" id="IPR056729">
    <property type="entry name" value="GMPPB_C"/>
</dbReference>
<dbReference type="InterPro" id="IPR005835">
    <property type="entry name" value="NTP_transferase_dom"/>
</dbReference>
<comment type="pathway">
    <text evidence="2">Nucleotide-sugar biosynthesis; UDP-N-acetyl-alpha-D-glucosamine biosynthesis; UDP-N-acetyl-alpha-D-glucosamine from N-acetyl-alpha-D-glucosamine 1-phosphate: step 1/1.</text>
</comment>
<dbReference type="EMBL" id="PEWA01000034">
    <property type="protein sequence ID" value="PIU73361.1"/>
    <property type="molecule type" value="Genomic_DNA"/>
</dbReference>
<dbReference type="Proteomes" id="UP000231407">
    <property type="component" value="Unassembled WGS sequence"/>
</dbReference>
<keyword evidence="5" id="KW-0511">Multifunctional enzyme</keyword>
<dbReference type="Gene3D" id="3.90.550.10">
    <property type="entry name" value="Spore Coat Polysaccharide Biosynthesis Protein SpsA, Chain A"/>
    <property type="match status" value="1"/>
</dbReference>
<organism evidence="11 12">
    <name type="scientific">Candidatus Shapirobacteria bacterium CG06_land_8_20_14_3_00_40_12</name>
    <dbReference type="NCBI Taxonomy" id="1974881"/>
    <lineage>
        <taxon>Bacteria</taxon>
        <taxon>Candidatus Shapironibacteriota</taxon>
    </lineage>
</organism>
<evidence type="ECO:0000313" key="12">
    <source>
        <dbReference type="Proteomes" id="UP000231407"/>
    </source>
</evidence>
<keyword evidence="6" id="KW-0012">Acyltransferase</keyword>
<gene>
    <name evidence="11" type="ORF">COS78_02710</name>
</gene>
<comment type="caution">
    <text evidence="11">The sequence shown here is derived from an EMBL/GenBank/DDBJ whole genome shotgun (WGS) entry which is preliminary data.</text>
</comment>
<comment type="pathway">
    <text evidence="1">Nucleotide-sugar biosynthesis; UDP-N-acetyl-alpha-D-glucosamine biosynthesis; N-acetyl-alpha-D-glucosamine 1-phosphate from alpha-D-glucosamine 6-phosphate (route II): step 2/2.</text>
</comment>
<dbReference type="GO" id="GO:0019134">
    <property type="term" value="F:glucosamine-1-phosphate N-acetyltransferase activity"/>
    <property type="evidence" value="ECO:0007669"/>
    <property type="project" value="UniProtKB-EC"/>
</dbReference>